<dbReference type="eggNOG" id="ENOG50332R7">
    <property type="taxonomic scope" value="Bacteria"/>
</dbReference>
<dbReference type="Pfam" id="PF14207">
    <property type="entry name" value="DpnD-PcfM"/>
    <property type="match status" value="1"/>
</dbReference>
<dbReference type="AlphaFoldDB" id="K9E673"/>
<name>K9E673_9BACE</name>
<dbReference type="RefSeq" id="WP_009127930.1">
    <property type="nucleotide sequence ID" value="NZ_JH992940.1"/>
</dbReference>
<dbReference type="InterPro" id="IPR025575">
    <property type="entry name" value="DpnD/PcfM_C"/>
</dbReference>
<evidence type="ECO:0000313" key="2">
    <source>
        <dbReference type="EMBL" id="EKU92158.1"/>
    </source>
</evidence>
<evidence type="ECO:0000259" key="1">
    <source>
        <dbReference type="Pfam" id="PF14207"/>
    </source>
</evidence>
<accession>K9E673</accession>
<sequence length="122" mass="13938">METYQVVIREYLEKKVEIEAETPSLAVCAVEEKYNNAEVVLSADNHSGTDIALSVGDKLCGKYLKKTLFRSFVDDKLKQMIPEIEYEEKMRLAFGSPDNAMFEFENHCKQPQATIPLKTKTK</sequence>
<keyword evidence="3" id="KW-1185">Reference proteome</keyword>
<proteinExistence type="predicted"/>
<gene>
    <name evidence="2" type="ORF">HMPREF9447_00608</name>
</gene>
<protein>
    <recommendedName>
        <fullName evidence="1">DpnD/PcfM-like C-terminal domain-containing protein</fullName>
    </recommendedName>
</protein>
<evidence type="ECO:0000313" key="3">
    <source>
        <dbReference type="Proteomes" id="UP000009872"/>
    </source>
</evidence>
<reference evidence="2 3" key="1">
    <citation type="submission" date="2012-09" db="EMBL/GenBank/DDBJ databases">
        <title>The Genome Sequence of Bacteroides oleiciplenus YIT 12058.</title>
        <authorList>
            <consortium name="The Broad Institute Genome Sequencing Platform"/>
            <person name="Earl A."/>
            <person name="Ward D."/>
            <person name="Feldgarden M."/>
            <person name="Gevers D."/>
            <person name="Morotomi M."/>
            <person name="Walker B."/>
            <person name="Young S.K."/>
            <person name="Zeng Q."/>
            <person name="Gargeya S."/>
            <person name="Fitzgerald M."/>
            <person name="Haas B."/>
            <person name="Abouelleil A."/>
            <person name="Alvarado L."/>
            <person name="Arachchi H.M."/>
            <person name="Berlin A.M."/>
            <person name="Chapman S.B."/>
            <person name="Goldberg J."/>
            <person name="Griggs A."/>
            <person name="Gujja S."/>
            <person name="Hansen M."/>
            <person name="Howarth C."/>
            <person name="Imamovic A."/>
            <person name="Larimer J."/>
            <person name="McCowen C."/>
            <person name="Montmayeur A."/>
            <person name="Murphy C."/>
            <person name="Neiman D."/>
            <person name="Pearson M."/>
            <person name="Priest M."/>
            <person name="Roberts A."/>
            <person name="Saif S."/>
            <person name="Shea T."/>
            <person name="Sisk P."/>
            <person name="Sykes S."/>
            <person name="Wortman J."/>
            <person name="Nusbaum C."/>
            <person name="Birren B."/>
        </authorList>
    </citation>
    <scope>NUCLEOTIDE SEQUENCE [LARGE SCALE GENOMIC DNA]</scope>
    <source>
        <strain evidence="2 3">YIT 12058</strain>
    </source>
</reference>
<dbReference type="Proteomes" id="UP000009872">
    <property type="component" value="Unassembled WGS sequence"/>
</dbReference>
<dbReference type="OrthoDB" id="1028942at2"/>
<dbReference type="PATRIC" id="fig|742727.4.peg.612"/>
<dbReference type="HOGENOM" id="CLU_2022110_0_0_10"/>
<organism evidence="2 3">
    <name type="scientific">Bacteroides oleiciplenus YIT 12058</name>
    <dbReference type="NCBI Taxonomy" id="742727"/>
    <lineage>
        <taxon>Bacteria</taxon>
        <taxon>Pseudomonadati</taxon>
        <taxon>Bacteroidota</taxon>
        <taxon>Bacteroidia</taxon>
        <taxon>Bacteroidales</taxon>
        <taxon>Bacteroidaceae</taxon>
        <taxon>Bacteroides</taxon>
    </lineage>
</organism>
<dbReference type="EMBL" id="ADLF01000002">
    <property type="protein sequence ID" value="EKU92158.1"/>
    <property type="molecule type" value="Genomic_DNA"/>
</dbReference>
<comment type="caution">
    <text evidence="2">The sequence shown here is derived from an EMBL/GenBank/DDBJ whole genome shotgun (WGS) entry which is preliminary data.</text>
</comment>
<dbReference type="STRING" id="742727.HMPREF9447_00608"/>
<feature type="domain" description="DpnD/PcfM-like C-terminal" evidence="1">
    <location>
        <begin position="4"/>
        <end position="47"/>
    </location>
</feature>